<dbReference type="InterPro" id="IPR036390">
    <property type="entry name" value="WH_DNA-bd_sf"/>
</dbReference>
<dbReference type="SUPFAM" id="SSF46785">
    <property type="entry name" value="Winged helix' DNA-binding domain"/>
    <property type="match status" value="1"/>
</dbReference>
<organism evidence="3 4">
    <name type="scientific">Flavilitoribacter nigricans (strain ATCC 23147 / DSM 23189 / NBRC 102662 / NCIMB 1420 / SS-2)</name>
    <name type="common">Lewinella nigricans</name>
    <dbReference type="NCBI Taxonomy" id="1122177"/>
    <lineage>
        <taxon>Bacteria</taxon>
        <taxon>Pseudomonadati</taxon>
        <taxon>Bacteroidota</taxon>
        <taxon>Saprospiria</taxon>
        <taxon>Saprospirales</taxon>
        <taxon>Lewinellaceae</taxon>
        <taxon>Flavilitoribacter</taxon>
    </lineage>
</organism>
<dbReference type="RefSeq" id="WP_099151771.1">
    <property type="nucleotide sequence ID" value="NZ_PDUD01000024.1"/>
</dbReference>
<dbReference type="InterPro" id="IPR051534">
    <property type="entry name" value="CBASS_pafABC_assoc_protein"/>
</dbReference>
<dbReference type="Proteomes" id="UP000223913">
    <property type="component" value="Unassembled WGS sequence"/>
</dbReference>
<evidence type="ECO:0000259" key="1">
    <source>
        <dbReference type="Pfam" id="PF08279"/>
    </source>
</evidence>
<dbReference type="Pfam" id="PF13280">
    <property type="entry name" value="WYL"/>
    <property type="match status" value="1"/>
</dbReference>
<sequence>MNRTDRLMGIINLIQSKKYISADRIAEHYTISVRTVYRDLKAINEIGVPISFEKDKGYFILDSYFLPPVSLSMEEANALALMEPIVQRFADRSIQQHFDTALNKIKMVLSTTQREQLEEIQQHTAHYLPEVFTQYIPNTYYLTTIQKAIIERTVLKIDYENNQGEKSSREVEPIGLTFYSLNWHLIGWCHLRQDYRDFRTSRILQLKSTIIPFRKSDHLSLHEYLRDLEEVFMKEQWPKESSTYGAKTCE</sequence>
<evidence type="ECO:0000313" key="4">
    <source>
        <dbReference type="Proteomes" id="UP000223913"/>
    </source>
</evidence>
<dbReference type="InterPro" id="IPR013196">
    <property type="entry name" value="HTH_11"/>
</dbReference>
<dbReference type="PROSITE" id="PS52050">
    <property type="entry name" value="WYL"/>
    <property type="match status" value="1"/>
</dbReference>
<keyword evidence="3" id="KW-0238">DNA-binding</keyword>
<protein>
    <submittedName>
        <fullName evidence="3">DNA-binding transcriptional regulator</fullName>
    </submittedName>
</protein>
<dbReference type="GO" id="GO:0003677">
    <property type="term" value="F:DNA binding"/>
    <property type="evidence" value="ECO:0007669"/>
    <property type="project" value="UniProtKB-KW"/>
</dbReference>
<dbReference type="AlphaFoldDB" id="A0A2D0N877"/>
<proteinExistence type="predicted"/>
<feature type="domain" description="WYL" evidence="2">
    <location>
        <begin position="141"/>
        <end position="207"/>
    </location>
</feature>
<keyword evidence="4" id="KW-1185">Reference proteome</keyword>
<dbReference type="InterPro" id="IPR036388">
    <property type="entry name" value="WH-like_DNA-bd_sf"/>
</dbReference>
<comment type="caution">
    <text evidence="3">The sequence shown here is derived from an EMBL/GenBank/DDBJ whole genome shotgun (WGS) entry which is preliminary data.</text>
</comment>
<name>A0A2D0N877_FLAN2</name>
<dbReference type="OrthoDB" id="9815009at2"/>
<dbReference type="Pfam" id="PF08279">
    <property type="entry name" value="HTH_11"/>
    <property type="match status" value="1"/>
</dbReference>
<evidence type="ECO:0000259" key="2">
    <source>
        <dbReference type="Pfam" id="PF13280"/>
    </source>
</evidence>
<accession>A0A2D0N877</accession>
<dbReference type="PANTHER" id="PTHR34580:SF1">
    <property type="entry name" value="PROTEIN PAFC"/>
    <property type="match status" value="1"/>
</dbReference>
<dbReference type="Gene3D" id="1.10.10.10">
    <property type="entry name" value="Winged helix-like DNA-binding domain superfamily/Winged helix DNA-binding domain"/>
    <property type="match status" value="1"/>
</dbReference>
<feature type="domain" description="Helix-turn-helix type 11" evidence="1">
    <location>
        <begin position="10"/>
        <end position="58"/>
    </location>
</feature>
<gene>
    <name evidence="3" type="ORF">CRP01_19550</name>
</gene>
<evidence type="ECO:0000313" key="3">
    <source>
        <dbReference type="EMBL" id="PHN04712.1"/>
    </source>
</evidence>
<dbReference type="InterPro" id="IPR026881">
    <property type="entry name" value="WYL_dom"/>
</dbReference>
<dbReference type="PANTHER" id="PTHR34580">
    <property type="match status" value="1"/>
</dbReference>
<dbReference type="EMBL" id="PDUD01000024">
    <property type="protein sequence ID" value="PHN04712.1"/>
    <property type="molecule type" value="Genomic_DNA"/>
</dbReference>
<reference evidence="3 4" key="1">
    <citation type="submission" date="2017-10" db="EMBL/GenBank/DDBJ databases">
        <title>The draft genome sequence of Lewinella nigricans NBRC 102662.</title>
        <authorList>
            <person name="Wang K."/>
        </authorList>
    </citation>
    <scope>NUCLEOTIDE SEQUENCE [LARGE SCALE GENOMIC DNA]</scope>
    <source>
        <strain evidence="3 4">NBRC 102662</strain>
    </source>
</reference>